<gene>
    <name evidence="1" type="ORF">SAMN06265337_1287</name>
</gene>
<sequence length="132" mass="15011">MKVKYLLVLGGSALLVWFILDALSQPSPQDLPGEFQEVAMFRNENNTGPVVRIYAVTVADTSRWQEMQQYGALMPHTKYGTTKVFFFAKSRPFPTRLQLSKPHFAPALNGYCLASYEKDVMSKVTFQKHPLH</sequence>
<evidence type="ECO:0000313" key="2">
    <source>
        <dbReference type="Proteomes" id="UP000198131"/>
    </source>
</evidence>
<dbReference type="EMBL" id="FYEW01000001">
    <property type="protein sequence ID" value="SNC65415.1"/>
    <property type="molecule type" value="Genomic_DNA"/>
</dbReference>
<proteinExistence type="predicted"/>
<dbReference type="RefSeq" id="WP_088842535.1">
    <property type="nucleotide sequence ID" value="NZ_FYEW01000001.1"/>
</dbReference>
<organism evidence="1 2">
    <name type="scientific">Hymenobacter gelipurpurascens</name>
    <dbReference type="NCBI Taxonomy" id="89968"/>
    <lineage>
        <taxon>Bacteria</taxon>
        <taxon>Pseudomonadati</taxon>
        <taxon>Bacteroidota</taxon>
        <taxon>Cytophagia</taxon>
        <taxon>Cytophagales</taxon>
        <taxon>Hymenobacteraceae</taxon>
        <taxon>Hymenobacter</taxon>
    </lineage>
</organism>
<protein>
    <submittedName>
        <fullName evidence="1">Uncharacterized protein</fullName>
    </submittedName>
</protein>
<reference evidence="2" key="1">
    <citation type="submission" date="2017-06" db="EMBL/GenBank/DDBJ databases">
        <authorList>
            <person name="Varghese N."/>
            <person name="Submissions S."/>
        </authorList>
    </citation>
    <scope>NUCLEOTIDE SEQUENCE [LARGE SCALE GENOMIC DNA]</scope>
    <source>
        <strain evidence="2">DSM 11116</strain>
    </source>
</reference>
<accession>A0A212THG5</accession>
<dbReference type="AlphaFoldDB" id="A0A212THG5"/>
<name>A0A212THG5_9BACT</name>
<evidence type="ECO:0000313" key="1">
    <source>
        <dbReference type="EMBL" id="SNC65415.1"/>
    </source>
</evidence>
<keyword evidence="2" id="KW-1185">Reference proteome</keyword>
<dbReference type="Proteomes" id="UP000198131">
    <property type="component" value="Unassembled WGS sequence"/>
</dbReference>
<dbReference type="OrthoDB" id="709006at2"/>